<dbReference type="AlphaFoldDB" id="A0AA86Q272"/>
<gene>
    <name evidence="1" type="ORF">HINF_LOCUS38405</name>
    <name evidence="2" type="ORF">HINF_LOCUS38407</name>
    <name evidence="3" type="ORF">HINF_LOCUS51082</name>
    <name evidence="4" type="ORF">HINF_LOCUS51084</name>
</gene>
<organism evidence="1">
    <name type="scientific">Hexamita inflata</name>
    <dbReference type="NCBI Taxonomy" id="28002"/>
    <lineage>
        <taxon>Eukaryota</taxon>
        <taxon>Metamonada</taxon>
        <taxon>Diplomonadida</taxon>
        <taxon>Hexamitidae</taxon>
        <taxon>Hexamitinae</taxon>
        <taxon>Hexamita</taxon>
    </lineage>
</organism>
<evidence type="ECO:0000313" key="4">
    <source>
        <dbReference type="EMBL" id="CAL6063880.1"/>
    </source>
</evidence>
<dbReference type="EMBL" id="CAXDID020000248">
    <property type="protein sequence ID" value="CAL6063876.1"/>
    <property type="molecule type" value="Genomic_DNA"/>
</dbReference>
<keyword evidence="5" id="KW-1185">Reference proteome</keyword>
<protein>
    <submittedName>
        <fullName evidence="3">Hypothetical_protein</fullName>
    </submittedName>
</protein>
<reference evidence="1" key="1">
    <citation type="submission" date="2023-06" db="EMBL/GenBank/DDBJ databases">
        <authorList>
            <person name="Kurt Z."/>
        </authorList>
    </citation>
    <scope>NUCLEOTIDE SEQUENCE</scope>
</reference>
<accession>A0AA86Q272</accession>
<comment type="caution">
    <text evidence="1">The sequence shown here is derived from an EMBL/GenBank/DDBJ whole genome shotgun (WGS) entry which is preliminary data.</text>
</comment>
<name>A0AA86Q272_9EUKA</name>
<proteinExistence type="predicted"/>
<evidence type="ECO:0000313" key="3">
    <source>
        <dbReference type="EMBL" id="CAL6063876.1"/>
    </source>
</evidence>
<sequence length="105" mass="11911">MYFHNPAGIPCVESCSQISQTRHHTTTKNIYSSRRVAAETGNVETVNAYLQFCSQTWGFSLSAFERPYILCCQALLLRFSSQVQLSNLLQSFLIVFRLGLSLKNK</sequence>
<dbReference type="Proteomes" id="UP001642409">
    <property type="component" value="Unassembled WGS sequence"/>
</dbReference>
<dbReference type="EMBL" id="CATOUU010000818">
    <property type="protein sequence ID" value="CAI9950762.1"/>
    <property type="molecule type" value="Genomic_DNA"/>
</dbReference>
<dbReference type="EMBL" id="CAXDID020000248">
    <property type="protein sequence ID" value="CAL6063880.1"/>
    <property type="molecule type" value="Genomic_DNA"/>
</dbReference>
<dbReference type="EMBL" id="CATOUU010000818">
    <property type="protein sequence ID" value="CAI9950760.1"/>
    <property type="molecule type" value="Genomic_DNA"/>
</dbReference>
<reference evidence="3 5" key="2">
    <citation type="submission" date="2024-07" db="EMBL/GenBank/DDBJ databases">
        <authorList>
            <person name="Akdeniz Z."/>
        </authorList>
    </citation>
    <scope>NUCLEOTIDE SEQUENCE [LARGE SCALE GENOMIC DNA]</scope>
</reference>
<evidence type="ECO:0000313" key="5">
    <source>
        <dbReference type="Proteomes" id="UP001642409"/>
    </source>
</evidence>
<evidence type="ECO:0000313" key="1">
    <source>
        <dbReference type="EMBL" id="CAI9950760.1"/>
    </source>
</evidence>
<evidence type="ECO:0000313" key="2">
    <source>
        <dbReference type="EMBL" id="CAI9950762.1"/>
    </source>
</evidence>